<dbReference type="InterPro" id="IPR036388">
    <property type="entry name" value="WH-like_DNA-bd_sf"/>
</dbReference>
<dbReference type="GO" id="GO:0003677">
    <property type="term" value="F:DNA binding"/>
    <property type="evidence" value="ECO:0007669"/>
    <property type="project" value="UniProtKB-KW"/>
</dbReference>
<evidence type="ECO:0000256" key="5">
    <source>
        <dbReference type="SAM" id="MobiDB-lite"/>
    </source>
</evidence>
<comment type="caution">
    <text evidence="6">The sequence shown here is derived from an EMBL/GenBank/DDBJ whole genome shotgun (WGS) entry which is preliminary data.</text>
</comment>
<keyword evidence="4" id="KW-0804">Transcription</keyword>
<evidence type="ECO:0000256" key="3">
    <source>
        <dbReference type="ARBA" id="ARBA00023125"/>
    </source>
</evidence>
<evidence type="ECO:0000256" key="1">
    <source>
        <dbReference type="ARBA" id="ARBA00023015"/>
    </source>
</evidence>
<reference evidence="6 7" key="1">
    <citation type="journal article" date="2018" name="Nat. Biotechnol.">
        <title>A standardized bacterial taxonomy based on genome phylogeny substantially revises the tree of life.</title>
        <authorList>
            <person name="Parks D.H."/>
            <person name="Chuvochina M."/>
            <person name="Waite D.W."/>
            <person name="Rinke C."/>
            <person name="Skarshewski A."/>
            <person name="Chaumeil P.A."/>
            <person name="Hugenholtz P."/>
        </authorList>
    </citation>
    <scope>NUCLEOTIDE SEQUENCE [LARGE SCALE GENOMIC DNA]</scope>
    <source>
        <strain evidence="6">UBA8844</strain>
    </source>
</reference>
<dbReference type="GO" id="GO:0016987">
    <property type="term" value="F:sigma factor activity"/>
    <property type="evidence" value="ECO:0007669"/>
    <property type="project" value="UniProtKB-KW"/>
</dbReference>
<sequence>MSPPSAYEAQFLELLPTIDRIAGALARARRLTGADAEDFLSLVRARFVETDYAALRQHRGEASISTYLTVVITRWLQDQMVARDGRWRPTAAAVRVGPVAILLERLVTRMGSSVDEAITQLMTEGGHGYSERELRMLARQLPSRPPLRPKLVSDTDARDVPGLDRDHADSVLRMQEHSSSSERVDSALFDALALLDEEDRLLVTMRFLDGHTVAQIARALRIEQKPLYRRLDRLMVSLRHTLEADGITADDAGELLSRTDQ</sequence>
<gene>
    <name evidence="6" type="ORF">DGD08_00525</name>
</gene>
<organism evidence="6 7">
    <name type="scientific">Gemmatimonas aurantiaca</name>
    <dbReference type="NCBI Taxonomy" id="173480"/>
    <lineage>
        <taxon>Bacteria</taxon>
        <taxon>Pseudomonadati</taxon>
        <taxon>Gemmatimonadota</taxon>
        <taxon>Gemmatimonadia</taxon>
        <taxon>Gemmatimonadales</taxon>
        <taxon>Gemmatimonadaceae</taxon>
        <taxon>Gemmatimonas</taxon>
    </lineage>
</organism>
<dbReference type="Proteomes" id="UP000264071">
    <property type="component" value="Unassembled WGS sequence"/>
</dbReference>
<feature type="compositionally biased region" description="Basic and acidic residues" evidence="5">
    <location>
        <begin position="151"/>
        <end position="164"/>
    </location>
</feature>
<evidence type="ECO:0000313" key="6">
    <source>
        <dbReference type="EMBL" id="HCT55674.1"/>
    </source>
</evidence>
<dbReference type="EMBL" id="DPIY01000001">
    <property type="protein sequence ID" value="HCT55674.1"/>
    <property type="molecule type" value="Genomic_DNA"/>
</dbReference>
<keyword evidence="2" id="KW-0731">Sigma factor</keyword>
<keyword evidence="3" id="KW-0238">DNA-binding</keyword>
<feature type="region of interest" description="Disordered" evidence="5">
    <location>
        <begin position="145"/>
        <end position="164"/>
    </location>
</feature>
<dbReference type="SUPFAM" id="SSF88659">
    <property type="entry name" value="Sigma3 and sigma4 domains of RNA polymerase sigma factors"/>
    <property type="match status" value="1"/>
</dbReference>
<keyword evidence="1" id="KW-0805">Transcription regulation</keyword>
<evidence type="ECO:0000256" key="4">
    <source>
        <dbReference type="ARBA" id="ARBA00023163"/>
    </source>
</evidence>
<name>A0A3D4V4F3_9BACT</name>
<evidence type="ECO:0008006" key="8">
    <source>
        <dbReference type="Google" id="ProtNLM"/>
    </source>
</evidence>
<dbReference type="InterPro" id="IPR013324">
    <property type="entry name" value="RNA_pol_sigma_r3/r4-like"/>
</dbReference>
<accession>A0A3D4V4F3</accession>
<dbReference type="OMA" id="IGARRTH"/>
<protein>
    <recommendedName>
        <fullName evidence="8">Sigma-70 family RNA polymerase sigma factor</fullName>
    </recommendedName>
</protein>
<evidence type="ECO:0000313" key="7">
    <source>
        <dbReference type="Proteomes" id="UP000264071"/>
    </source>
</evidence>
<evidence type="ECO:0000256" key="2">
    <source>
        <dbReference type="ARBA" id="ARBA00023082"/>
    </source>
</evidence>
<dbReference type="AlphaFoldDB" id="A0A3D4V4F3"/>
<dbReference type="PANTHER" id="PTHR30385">
    <property type="entry name" value="SIGMA FACTOR F FLAGELLAR"/>
    <property type="match status" value="1"/>
</dbReference>
<dbReference type="Gene3D" id="1.10.10.10">
    <property type="entry name" value="Winged helix-like DNA-binding domain superfamily/Winged helix DNA-binding domain"/>
    <property type="match status" value="1"/>
</dbReference>
<proteinExistence type="predicted"/>